<feature type="chain" id="PRO_5018064239" description="Secretion system C-terminal sorting domain-containing protein" evidence="1">
    <location>
        <begin position="24"/>
        <end position="135"/>
    </location>
</feature>
<dbReference type="AlphaFoldDB" id="A0A3P1C104"/>
<reference evidence="3 4" key="1">
    <citation type="submission" date="2018-11" db="EMBL/GenBank/DDBJ databases">
        <authorList>
            <person name="Zhou Z."/>
            <person name="Wang G."/>
        </authorList>
    </citation>
    <scope>NUCLEOTIDE SEQUENCE [LARGE SCALE GENOMIC DNA]</scope>
    <source>
        <strain evidence="3 4">KCTC52004</strain>
    </source>
</reference>
<dbReference type="RefSeq" id="WP_124870340.1">
    <property type="nucleotide sequence ID" value="NZ_RQJO01000007.1"/>
</dbReference>
<proteinExistence type="predicted"/>
<gene>
    <name evidence="3" type="ORF">EHT25_02805</name>
</gene>
<keyword evidence="1" id="KW-0732">Signal</keyword>
<evidence type="ECO:0000256" key="1">
    <source>
        <dbReference type="SAM" id="SignalP"/>
    </source>
</evidence>
<dbReference type="OrthoDB" id="961604at2"/>
<protein>
    <recommendedName>
        <fullName evidence="2">Secretion system C-terminal sorting domain-containing protein</fullName>
    </recommendedName>
</protein>
<evidence type="ECO:0000313" key="4">
    <source>
        <dbReference type="Proteomes" id="UP000271925"/>
    </source>
</evidence>
<keyword evidence="4" id="KW-1185">Reference proteome</keyword>
<evidence type="ECO:0000313" key="3">
    <source>
        <dbReference type="EMBL" id="RRB06743.1"/>
    </source>
</evidence>
<evidence type="ECO:0000259" key="2">
    <source>
        <dbReference type="Pfam" id="PF18962"/>
    </source>
</evidence>
<dbReference type="Proteomes" id="UP000271925">
    <property type="component" value="Unassembled WGS sequence"/>
</dbReference>
<name>A0A3P1C104_9BACT</name>
<organism evidence="3 4">
    <name type="scientific">Larkinella rosea</name>
    <dbReference type="NCBI Taxonomy" id="2025312"/>
    <lineage>
        <taxon>Bacteria</taxon>
        <taxon>Pseudomonadati</taxon>
        <taxon>Bacteroidota</taxon>
        <taxon>Cytophagia</taxon>
        <taxon>Cytophagales</taxon>
        <taxon>Spirosomataceae</taxon>
        <taxon>Larkinella</taxon>
    </lineage>
</organism>
<dbReference type="Pfam" id="PF18962">
    <property type="entry name" value="Por_Secre_tail"/>
    <property type="match status" value="1"/>
</dbReference>
<sequence length="135" mass="14375">MKTLIKSLLVAFTLTAVTFSASVAETSNPARKPKNAAAFQSSLFTTIDGKVQIAVQKETGGTVEIRLTNHAGQAFFVQQVGKRQEAARFRLDVSSLPDGVYQVAISNGVDTATQELTLATQQSKPVAPVRLVAVN</sequence>
<feature type="domain" description="Secretion system C-terminal sorting" evidence="2">
    <location>
        <begin position="49"/>
        <end position="114"/>
    </location>
</feature>
<dbReference type="EMBL" id="RQJO01000007">
    <property type="protein sequence ID" value="RRB06743.1"/>
    <property type="molecule type" value="Genomic_DNA"/>
</dbReference>
<dbReference type="InterPro" id="IPR026444">
    <property type="entry name" value="Secre_tail"/>
</dbReference>
<feature type="signal peptide" evidence="1">
    <location>
        <begin position="1"/>
        <end position="23"/>
    </location>
</feature>
<accession>A0A3P1C104</accession>
<comment type="caution">
    <text evidence="3">The sequence shown here is derived from an EMBL/GenBank/DDBJ whole genome shotgun (WGS) entry which is preliminary data.</text>
</comment>